<dbReference type="RefSeq" id="WP_128770704.1">
    <property type="nucleotide sequence ID" value="NZ_RXOC01000013.1"/>
</dbReference>
<evidence type="ECO:0000256" key="4">
    <source>
        <dbReference type="ARBA" id="ARBA00022793"/>
    </source>
</evidence>
<sequence length="276" mass="30597">MYISDSSSPFKRAGGILDEIVFHKLIEIKEARASVPITRLEESELFEKKCYSLREFMLASERTGIIAEFKRASPSKGIINNRVETSVITKQYADAGASALSVLTDQKFFGGSIRDLVEARAVNTIPILRKEFILDEHQIIEAKAVGADIILLIASILKPQTIVKFARLAKSIGLNILLEVHNLQELEESICDDLDAIGVNNRNLSDFSVSVQHSFDLADKIPDRFLKVSESGISNPETIAELKKAGFNGFLIGENFMKEVNPGEAMRNFAGKIPWV</sequence>
<dbReference type="EMBL" id="RXOC01000013">
    <property type="protein sequence ID" value="RXF68017.1"/>
    <property type="molecule type" value="Genomic_DNA"/>
</dbReference>
<comment type="caution">
    <text evidence="10">The sequence shown here is derived from an EMBL/GenBank/DDBJ whole genome shotgun (WGS) entry which is preliminary data.</text>
</comment>
<keyword evidence="5 8" id="KW-0822">Tryptophan biosynthesis</keyword>
<evidence type="ECO:0000313" key="11">
    <source>
        <dbReference type="Proteomes" id="UP000290848"/>
    </source>
</evidence>
<dbReference type="CDD" id="cd00331">
    <property type="entry name" value="IGPS"/>
    <property type="match status" value="1"/>
</dbReference>
<keyword evidence="4 8" id="KW-0210">Decarboxylase</keyword>
<dbReference type="UniPathway" id="UPA00035">
    <property type="reaction ID" value="UER00043"/>
</dbReference>
<comment type="catalytic activity">
    <reaction evidence="1 8">
        <text>1-(2-carboxyphenylamino)-1-deoxy-D-ribulose 5-phosphate + H(+) = (1S,2R)-1-C-(indol-3-yl)glycerol 3-phosphate + CO2 + H2O</text>
        <dbReference type="Rhea" id="RHEA:23476"/>
        <dbReference type="ChEBI" id="CHEBI:15377"/>
        <dbReference type="ChEBI" id="CHEBI:15378"/>
        <dbReference type="ChEBI" id="CHEBI:16526"/>
        <dbReference type="ChEBI" id="CHEBI:58613"/>
        <dbReference type="ChEBI" id="CHEBI:58866"/>
        <dbReference type="EC" id="4.1.1.48"/>
    </reaction>
</comment>
<dbReference type="Gene3D" id="3.20.20.70">
    <property type="entry name" value="Aldolase class I"/>
    <property type="match status" value="1"/>
</dbReference>
<dbReference type="GO" id="GO:0000162">
    <property type="term" value="P:L-tryptophan biosynthetic process"/>
    <property type="evidence" value="ECO:0007669"/>
    <property type="project" value="UniProtKB-UniRule"/>
</dbReference>
<evidence type="ECO:0000256" key="7">
    <source>
        <dbReference type="ARBA" id="ARBA00023239"/>
    </source>
</evidence>
<dbReference type="GO" id="GO:0004425">
    <property type="term" value="F:indole-3-glycerol-phosphate synthase activity"/>
    <property type="evidence" value="ECO:0007669"/>
    <property type="project" value="UniProtKB-UniRule"/>
</dbReference>
<evidence type="ECO:0000256" key="5">
    <source>
        <dbReference type="ARBA" id="ARBA00022822"/>
    </source>
</evidence>
<evidence type="ECO:0000259" key="9">
    <source>
        <dbReference type="Pfam" id="PF00218"/>
    </source>
</evidence>
<protein>
    <recommendedName>
        <fullName evidence="8">Indole-3-glycerol phosphate synthase</fullName>
        <shortName evidence="8">IGPS</shortName>
        <ecNumber evidence="8">4.1.1.48</ecNumber>
    </recommendedName>
</protein>
<name>A0A4Q0M4X9_9SPHI</name>
<dbReference type="NCBIfam" id="NF001377">
    <property type="entry name" value="PRK00278.2-4"/>
    <property type="match status" value="1"/>
</dbReference>
<dbReference type="Proteomes" id="UP000290848">
    <property type="component" value="Unassembled WGS sequence"/>
</dbReference>
<dbReference type="PROSITE" id="PS00614">
    <property type="entry name" value="IGPS"/>
    <property type="match status" value="1"/>
</dbReference>
<keyword evidence="3 8" id="KW-0028">Amino-acid biosynthesis</keyword>
<dbReference type="EC" id="4.1.1.48" evidence="8"/>
<feature type="domain" description="Indole-3-glycerol phosphate synthase" evidence="9">
    <location>
        <begin position="17"/>
        <end position="268"/>
    </location>
</feature>
<organism evidence="10 11">
    <name type="scientific">Arcticibacter tournemirensis</name>
    <dbReference type="NCBI Taxonomy" id="699437"/>
    <lineage>
        <taxon>Bacteria</taxon>
        <taxon>Pseudomonadati</taxon>
        <taxon>Bacteroidota</taxon>
        <taxon>Sphingobacteriia</taxon>
        <taxon>Sphingobacteriales</taxon>
        <taxon>Sphingobacteriaceae</taxon>
        <taxon>Arcticibacter</taxon>
    </lineage>
</organism>
<comment type="similarity">
    <text evidence="8">Belongs to the TrpC family.</text>
</comment>
<proteinExistence type="inferred from homology"/>
<dbReference type="InterPro" id="IPR013798">
    <property type="entry name" value="Indole-3-glycerol_P_synth_dom"/>
</dbReference>
<evidence type="ECO:0000256" key="1">
    <source>
        <dbReference type="ARBA" id="ARBA00001633"/>
    </source>
</evidence>
<dbReference type="InterPro" id="IPR001468">
    <property type="entry name" value="Indole-3-GlycerolPSynthase_CS"/>
</dbReference>
<dbReference type="GO" id="GO:0004640">
    <property type="term" value="F:phosphoribosylanthranilate isomerase activity"/>
    <property type="evidence" value="ECO:0007669"/>
    <property type="project" value="TreeGrafter"/>
</dbReference>
<evidence type="ECO:0000256" key="3">
    <source>
        <dbReference type="ARBA" id="ARBA00022605"/>
    </source>
</evidence>
<evidence type="ECO:0000313" key="10">
    <source>
        <dbReference type="EMBL" id="RXF68017.1"/>
    </source>
</evidence>
<dbReference type="AlphaFoldDB" id="A0A4Q0M4X9"/>
<gene>
    <name evidence="8 10" type="primary">trpC</name>
    <name evidence="10" type="ORF">EKH83_17245</name>
</gene>
<dbReference type="InterPro" id="IPR045186">
    <property type="entry name" value="Indole-3-glycerol_P_synth"/>
</dbReference>
<keyword evidence="7 8" id="KW-0456">Lyase</keyword>
<dbReference type="InterPro" id="IPR013785">
    <property type="entry name" value="Aldolase_TIM"/>
</dbReference>
<evidence type="ECO:0000256" key="8">
    <source>
        <dbReference type="HAMAP-Rule" id="MF_00134"/>
    </source>
</evidence>
<dbReference type="Pfam" id="PF00218">
    <property type="entry name" value="IGPS"/>
    <property type="match status" value="1"/>
</dbReference>
<reference evidence="10 11" key="1">
    <citation type="submission" date="2018-12" db="EMBL/GenBank/DDBJ databases">
        <title>The Draft Genome Sequence of the Soil Bacterium Pedobacter tournemirensis R1.</title>
        <authorList>
            <person name="He J."/>
        </authorList>
    </citation>
    <scope>NUCLEOTIDE SEQUENCE [LARGE SCALE GENOMIC DNA]</scope>
    <source>
        <strain evidence="10 11">R1</strain>
    </source>
</reference>
<dbReference type="InterPro" id="IPR011060">
    <property type="entry name" value="RibuloseP-bd_barrel"/>
</dbReference>
<evidence type="ECO:0000256" key="6">
    <source>
        <dbReference type="ARBA" id="ARBA00023141"/>
    </source>
</evidence>
<dbReference type="HAMAP" id="MF_00134_B">
    <property type="entry name" value="IGPS_B"/>
    <property type="match status" value="1"/>
</dbReference>
<dbReference type="PANTHER" id="PTHR22854:SF2">
    <property type="entry name" value="INDOLE-3-GLYCEROL-PHOSPHATE SYNTHASE"/>
    <property type="match status" value="1"/>
</dbReference>
<evidence type="ECO:0000256" key="2">
    <source>
        <dbReference type="ARBA" id="ARBA00004696"/>
    </source>
</evidence>
<keyword evidence="6 8" id="KW-0057">Aromatic amino acid biosynthesis</keyword>
<dbReference type="SUPFAM" id="SSF51366">
    <property type="entry name" value="Ribulose-phoshate binding barrel"/>
    <property type="match status" value="1"/>
</dbReference>
<accession>A0A4Q0M4X9</accession>
<comment type="pathway">
    <text evidence="2 8">Amino-acid biosynthesis; L-tryptophan biosynthesis; L-tryptophan from chorismate: step 4/5.</text>
</comment>
<dbReference type="PANTHER" id="PTHR22854">
    <property type="entry name" value="TRYPTOPHAN BIOSYNTHESIS PROTEIN"/>
    <property type="match status" value="1"/>
</dbReference>
<dbReference type="FunFam" id="3.20.20.70:FF:000024">
    <property type="entry name" value="Indole-3-glycerol phosphate synthase"/>
    <property type="match status" value="1"/>
</dbReference>